<dbReference type="GO" id="GO:0005829">
    <property type="term" value="C:cytosol"/>
    <property type="evidence" value="ECO:0007669"/>
    <property type="project" value="TreeGrafter"/>
</dbReference>
<dbReference type="InterPro" id="IPR036390">
    <property type="entry name" value="WH_DNA-bd_sf"/>
</dbReference>
<dbReference type="InterPro" id="IPR019885">
    <property type="entry name" value="Tscrpt_reg_HTH_AsnC-type_CS"/>
</dbReference>
<dbReference type="InterPro" id="IPR019888">
    <property type="entry name" value="Tscrpt_reg_AsnC-like"/>
</dbReference>
<organism evidence="5 6">
    <name type="scientific">Kouleothrix aurantiaca</name>
    <dbReference type="NCBI Taxonomy" id="186479"/>
    <lineage>
        <taxon>Bacteria</taxon>
        <taxon>Bacillati</taxon>
        <taxon>Chloroflexota</taxon>
        <taxon>Chloroflexia</taxon>
        <taxon>Chloroflexales</taxon>
        <taxon>Roseiflexineae</taxon>
        <taxon>Roseiflexaceae</taxon>
        <taxon>Kouleothrix</taxon>
    </lineage>
</organism>
<dbReference type="CDD" id="cd00090">
    <property type="entry name" value="HTH_ARSR"/>
    <property type="match status" value="1"/>
</dbReference>
<dbReference type="GO" id="GO:0043200">
    <property type="term" value="P:response to amino acid"/>
    <property type="evidence" value="ECO:0007669"/>
    <property type="project" value="TreeGrafter"/>
</dbReference>
<dbReference type="Proteomes" id="UP000050509">
    <property type="component" value="Unassembled WGS sequence"/>
</dbReference>
<dbReference type="PANTHER" id="PTHR30154:SF53">
    <property type="entry name" value="HTH-TYPE TRANSCRIPTIONAL REGULATOR LRPC"/>
    <property type="match status" value="1"/>
</dbReference>
<keyword evidence="3" id="KW-0804">Transcription</keyword>
<keyword evidence="6" id="KW-1185">Reference proteome</keyword>
<sequence>MSLHSEALLDDINWKLLRLLQQNARSSFSELGRAVGLSPPAVAERVRRLEEAGVISGYHARVEPAKAGLPLLAFMRLAEVGERGERVVALVSAMPEVLECHRVTGSDSFILKILATSIAHLEALIDRFTPYGQVTTSLVLSSAVSRHTIERPE</sequence>
<evidence type="ECO:0000313" key="5">
    <source>
        <dbReference type="EMBL" id="KPV48145.1"/>
    </source>
</evidence>
<dbReference type="SMART" id="SM00344">
    <property type="entry name" value="HTH_ASNC"/>
    <property type="match status" value="1"/>
</dbReference>
<dbReference type="Pfam" id="PF13404">
    <property type="entry name" value="HTH_AsnC-type"/>
    <property type="match status" value="1"/>
</dbReference>
<dbReference type="InterPro" id="IPR011991">
    <property type="entry name" value="ArsR-like_HTH"/>
</dbReference>
<evidence type="ECO:0000256" key="1">
    <source>
        <dbReference type="ARBA" id="ARBA00023015"/>
    </source>
</evidence>
<dbReference type="PRINTS" id="PR00033">
    <property type="entry name" value="HTHASNC"/>
</dbReference>
<feature type="domain" description="HTH asnC-type" evidence="4">
    <location>
        <begin position="9"/>
        <end position="70"/>
    </location>
</feature>
<evidence type="ECO:0000313" key="6">
    <source>
        <dbReference type="Proteomes" id="UP000050509"/>
    </source>
</evidence>
<protein>
    <submittedName>
        <fullName evidence="5">AsnC family transcriptional regulator</fullName>
    </submittedName>
</protein>
<reference evidence="5 6" key="1">
    <citation type="submission" date="2015-09" db="EMBL/GenBank/DDBJ databases">
        <title>Draft genome sequence of Kouleothrix aurantiaca JCM 19913.</title>
        <authorList>
            <person name="Hemp J."/>
        </authorList>
    </citation>
    <scope>NUCLEOTIDE SEQUENCE [LARGE SCALE GENOMIC DNA]</scope>
    <source>
        <strain evidence="5 6">COM-B</strain>
    </source>
</reference>
<comment type="caution">
    <text evidence="5">The sequence shown here is derived from an EMBL/GenBank/DDBJ whole genome shotgun (WGS) entry which is preliminary data.</text>
</comment>
<dbReference type="Pfam" id="PF01037">
    <property type="entry name" value="AsnC_trans_reg"/>
    <property type="match status" value="1"/>
</dbReference>
<accession>A0A0P9F7D7</accession>
<dbReference type="Gene3D" id="3.30.70.920">
    <property type="match status" value="1"/>
</dbReference>
<dbReference type="EMBL" id="LJCR01002904">
    <property type="protein sequence ID" value="KPV48145.1"/>
    <property type="molecule type" value="Genomic_DNA"/>
</dbReference>
<evidence type="ECO:0000256" key="3">
    <source>
        <dbReference type="ARBA" id="ARBA00023163"/>
    </source>
</evidence>
<dbReference type="PATRIC" id="fig|186479.3.peg.6017"/>
<keyword evidence="2" id="KW-0238">DNA-binding</keyword>
<dbReference type="FunFam" id="1.10.10.10:FF:000186">
    <property type="entry name" value="AsnC family transcriptional regulator"/>
    <property type="match status" value="1"/>
</dbReference>
<dbReference type="InterPro" id="IPR019887">
    <property type="entry name" value="Tscrpt_reg_AsnC/Lrp_C"/>
</dbReference>
<dbReference type="InterPro" id="IPR000485">
    <property type="entry name" value="AsnC-type_HTH_dom"/>
</dbReference>
<dbReference type="PANTHER" id="PTHR30154">
    <property type="entry name" value="LEUCINE-RESPONSIVE REGULATORY PROTEIN"/>
    <property type="match status" value="1"/>
</dbReference>
<dbReference type="AlphaFoldDB" id="A0A0P9F7D7"/>
<dbReference type="InterPro" id="IPR036388">
    <property type="entry name" value="WH-like_DNA-bd_sf"/>
</dbReference>
<dbReference type="GO" id="GO:0043565">
    <property type="term" value="F:sequence-specific DNA binding"/>
    <property type="evidence" value="ECO:0007669"/>
    <property type="project" value="InterPro"/>
</dbReference>
<gene>
    <name evidence="5" type="ORF">SE17_39635</name>
</gene>
<dbReference type="SUPFAM" id="SSF54909">
    <property type="entry name" value="Dimeric alpha+beta barrel"/>
    <property type="match status" value="1"/>
</dbReference>
<name>A0A0P9F7D7_9CHLR</name>
<dbReference type="SUPFAM" id="SSF46785">
    <property type="entry name" value="Winged helix' DNA-binding domain"/>
    <property type="match status" value="1"/>
</dbReference>
<dbReference type="PROSITE" id="PS00519">
    <property type="entry name" value="HTH_ASNC_1"/>
    <property type="match status" value="1"/>
</dbReference>
<proteinExistence type="predicted"/>
<dbReference type="Gene3D" id="1.10.10.10">
    <property type="entry name" value="Winged helix-like DNA-binding domain superfamily/Winged helix DNA-binding domain"/>
    <property type="match status" value="1"/>
</dbReference>
<evidence type="ECO:0000256" key="2">
    <source>
        <dbReference type="ARBA" id="ARBA00023125"/>
    </source>
</evidence>
<dbReference type="InterPro" id="IPR011008">
    <property type="entry name" value="Dimeric_a/b-barrel"/>
</dbReference>
<evidence type="ECO:0000259" key="4">
    <source>
        <dbReference type="PROSITE" id="PS50956"/>
    </source>
</evidence>
<dbReference type="PROSITE" id="PS50956">
    <property type="entry name" value="HTH_ASNC_2"/>
    <property type="match status" value="1"/>
</dbReference>
<keyword evidence="1" id="KW-0805">Transcription regulation</keyword>